<dbReference type="Gene3D" id="3.40.50.880">
    <property type="match status" value="1"/>
</dbReference>
<dbReference type="PROSITE" id="PS51274">
    <property type="entry name" value="GATASE_COBBQ"/>
    <property type="match status" value="1"/>
</dbReference>
<dbReference type="InterPro" id="IPR027417">
    <property type="entry name" value="P-loop_NTPase"/>
</dbReference>
<protein>
    <recommendedName>
        <fullName evidence="7">Cobyrinate a,c-diamide synthase</fullName>
        <ecNumber evidence="7">6.3.5.11</ecNumber>
    </recommendedName>
    <alternativeName>
        <fullName evidence="7">Cobyrinic acid a,c-diamide synthetase</fullName>
    </alternativeName>
</protein>
<comment type="similarity">
    <text evidence="7">Belongs to the CobB/CbiA family.</text>
</comment>
<feature type="domain" description="CobQ/CobB/MinD/ParA nucleotide binding" evidence="8">
    <location>
        <begin position="3"/>
        <end position="192"/>
    </location>
</feature>
<organism evidence="10 11">
    <name type="scientific">Floridaenema evergladense BLCC-F167</name>
    <dbReference type="NCBI Taxonomy" id="3153639"/>
    <lineage>
        <taxon>Bacteria</taxon>
        <taxon>Bacillati</taxon>
        <taxon>Cyanobacteriota</taxon>
        <taxon>Cyanophyceae</taxon>
        <taxon>Oscillatoriophycideae</taxon>
        <taxon>Aerosakkonematales</taxon>
        <taxon>Aerosakkonemataceae</taxon>
        <taxon>Floridanema</taxon>
        <taxon>Floridanema evergladense</taxon>
    </lineage>
</organism>
<comment type="domain">
    <text evidence="7">Comprises of two domains. The C-terminal domain contains the binding site for glutamine and catalyzes the hydrolysis of this substrate to glutamate and ammonia. The N-terminal domain is anticipated to bind ATP and cobyrinate and catalyzes the ultimate synthesis of the diamide product. The ammonia produced via the glutaminase domain is probably translocated to the adjacent domain via a molecular tunnel, where it reacts with an activated intermediate.</text>
</comment>
<evidence type="ECO:0000313" key="11">
    <source>
        <dbReference type="Proteomes" id="UP001576780"/>
    </source>
</evidence>
<dbReference type="RefSeq" id="WP_413276116.1">
    <property type="nucleotide sequence ID" value="NZ_JBHFNT010000044.1"/>
</dbReference>
<dbReference type="Pfam" id="PF07685">
    <property type="entry name" value="GATase_3"/>
    <property type="match status" value="1"/>
</dbReference>
<dbReference type="InterPro" id="IPR004484">
    <property type="entry name" value="CbiA/CobB_synth"/>
</dbReference>
<dbReference type="EMBL" id="JBHFNT010000044">
    <property type="protein sequence ID" value="MFB2833661.1"/>
    <property type="molecule type" value="Genomic_DNA"/>
</dbReference>
<gene>
    <name evidence="7" type="primary">cbiA</name>
    <name evidence="10" type="ORF">ACE1CA_03925</name>
</gene>
<evidence type="ECO:0000259" key="9">
    <source>
        <dbReference type="Pfam" id="PF07685"/>
    </source>
</evidence>
<comment type="caution">
    <text evidence="10">The sequence shown here is derived from an EMBL/GenBank/DDBJ whole genome shotgun (WGS) entry which is preliminary data.</text>
</comment>
<dbReference type="InterPro" id="IPR002586">
    <property type="entry name" value="CobQ/CobB/MinD/ParA_Nub-bd_dom"/>
</dbReference>
<evidence type="ECO:0000313" key="10">
    <source>
        <dbReference type="EMBL" id="MFB2833661.1"/>
    </source>
</evidence>
<comment type="pathway">
    <text evidence="7">Cofactor biosynthesis; adenosylcobalamin biosynthesis; cob(II)yrinate a,c-diamide from sirohydrochlorin (anaerobic route): step 10/10.</text>
</comment>
<comment type="miscellaneous">
    <text evidence="7">The a and c carboxylates of cobyrinate are activated for nucleophilic attack via formation of a phosphorylated intermediate by ATP. CbiA catalyzes first the amidation of the c-carboxylate, and then that of the a-carboxylate.</text>
</comment>
<evidence type="ECO:0000256" key="7">
    <source>
        <dbReference type="HAMAP-Rule" id="MF_00027"/>
    </source>
</evidence>
<dbReference type="Pfam" id="PF01656">
    <property type="entry name" value="CbiA"/>
    <property type="match status" value="1"/>
</dbReference>
<dbReference type="Gene3D" id="3.40.50.300">
    <property type="entry name" value="P-loop containing nucleotide triphosphate hydrolases"/>
    <property type="match status" value="1"/>
</dbReference>
<comment type="function">
    <text evidence="7">Catalyzes the ATP-dependent amidation of the two carboxylate groups at positions a and c of cobyrinate, using either L-glutamine or ammonia as the nitrogen source.</text>
</comment>
<dbReference type="Proteomes" id="UP001576780">
    <property type="component" value="Unassembled WGS sequence"/>
</dbReference>
<evidence type="ECO:0000256" key="3">
    <source>
        <dbReference type="ARBA" id="ARBA00022741"/>
    </source>
</evidence>
<accession>A0ABV4WF10</accession>
<comment type="cofactor">
    <cofactor evidence="1 7">
        <name>Mg(2+)</name>
        <dbReference type="ChEBI" id="CHEBI:18420"/>
    </cofactor>
</comment>
<dbReference type="NCBIfam" id="TIGR00379">
    <property type="entry name" value="cobB"/>
    <property type="match status" value="1"/>
</dbReference>
<dbReference type="CDD" id="cd05388">
    <property type="entry name" value="CobB_N"/>
    <property type="match status" value="1"/>
</dbReference>
<dbReference type="EC" id="6.3.5.11" evidence="7"/>
<dbReference type="PANTHER" id="PTHR43873:SF1">
    <property type="entry name" value="COBYRINATE A,C-DIAMIDE SYNTHASE"/>
    <property type="match status" value="1"/>
</dbReference>
<feature type="active site" description="Nucleophile" evidence="7">
    <location>
        <position position="332"/>
    </location>
</feature>
<dbReference type="NCBIfam" id="NF002204">
    <property type="entry name" value="PRK01077.1"/>
    <property type="match status" value="1"/>
</dbReference>
<evidence type="ECO:0000256" key="6">
    <source>
        <dbReference type="ARBA" id="ARBA00022962"/>
    </source>
</evidence>
<evidence type="ECO:0000256" key="4">
    <source>
        <dbReference type="ARBA" id="ARBA00022840"/>
    </source>
</evidence>
<dbReference type="CDD" id="cd03130">
    <property type="entry name" value="GATase1_CobB"/>
    <property type="match status" value="1"/>
</dbReference>
<feature type="domain" description="CobB/CobQ-like glutamine amidotransferase" evidence="9">
    <location>
        <begin position="249"/>
        <end position="439"/>
    </location>
</feature>
<keyword evidence="3 7" id="KW-0547">Nucleotide-binding</keyword>
<dbReference type="PANTHER" id="PTHR43873">
    <property type="entry name" value="COBYRINATE A,C-DIAMIDE SYNTHASE"/>
    <property type="match status" value="1"/>
</dbReference>
<keyword evidence="2 7" id="KW-0436">Ligase</keyword>
<keyword evidence="11" id="KW-1185">Reference proteome</keyword>
<dbReference type="InterPro" id="IPR011698">
    <property type="entry name" value="GATase_3"/>
</dbReference>
<keyword evidence="6 7" id="KW-0315">Glutamine amidotransferase</keyword>
<dbReference type="HAMAP" id="MF_00027">
    <property type="entry name" value="CobB_CbiA"/>
    <property type="match status" value="1"/>
</dbReference>
<evidence type="ECO:0000256" key="5">
    <source>
        <dbReference type="ARBA" id="ARBA00022842"/>
    </source>
</evidence>
<sequence>MSLIIAGERSGVGKTTVTLALLATLKHRNLAVQSFKVGPDYIDPMFHHYVTGKPCRNLDPVLSSESYVKECFSRHIQGVEFALVEGVMGLFDGVKKGTGEEDKFFASTAHIARLLDLPVLLVIDCSRLSGSVAAIAQGYSTFDPRIKIAGLILNRVGSDRHLELLTDALLPLNLSILGVLRREDDIAIPDRHLGLIPTVELPQMNAVIDKLAHLGETCFNWEKLLPMLKSPEVKLKPQSPVPSPQSPVRIAIAQDKAFNFYYQENLDLLQKLGAELVFWSPLNDTTLPKNVQGFYFGGGFPEVFAQQLSDNLLIKEAVKKAILTGTPTYAECGGLMYLCEEIIDFSGNSYPMLGILPTKAEMGSHLTLGYRQATALQDSPIIPAGTTIWGHEFHRSSLSKTPEKPLFKVKGFSANLVNEEGWKLYNIHASYIHLHFGDRPKIPTRFLQQCRLNCI</sequence>
<feature type="site" description="Increases nucleophilicity of active site Cys" evidence="7">
    <location>
        <position position="433"/>
    </location>
</feature>
<evidence type="ECO:0000256" key="2">
    <source>
        <dbReference type="ARBA" id="ARBA00022598"/>
    </source>
</evidence>
<keyword evidence="4 7" id="KW-0067">ATP-binding</keyword>
<evidence type="ECO:0000259" key="8">
    <source>
        <dbReference type="Pfam" id="PF01656"/>
    </source>
</evidence>
<evidence type="ECO:0000256" key="1">
    <source>
        <dbReference type="ARBA" id="ARBA00001946"/>
    </source>
</evidence>
<comment type="catalytic activity">
    <reaction evidence="7">
        <text>cob(II)yrinate + 2 L-glutamine + 2 ATP + 2 H2O = cob(II)yrinate a,c diamide + 2 L-glutamate + 2 ADP + 2 phosphate + 2 H(+)</text>
        <dbReference type="Rhea" id="RHEA:26289"/>
        <dbReference type="ChEBI" id="CHEBI:15377"/>
        <dbReference type="ChEBI" id="CHEBI:15378"/>
        <dbReference type="ChEBI" id="CHEBI:29985"/>
        <dbReference type="ChEBI" id="CHEBI:30616"/>
        <dbReference type="ChEBI" id="CHEBI:43474"/>
        <dbReference type="ChEBI" id="CHEBI:58359"/>
        <dbReference type="ChEBI" id="CHEBI:58537"/>
        <dbReference type="ChEBI" id="CHEBI:58894"/>
        <dbReference type="ChEBI" id="CHEBI:456216"/>
        <dbReference type="EC" id="6.3.5.11"/>
    </reaction>
</comment>
<dbReference type="SUPFAM" id="SSF52540">
    <property type="entry name" value="P-loop containing nucleoside triphosphate hydrolases"/>
    <property type="match status" value="1"/>
</dbReference>
<dbReference type="SUPFAM" id="SSF52317">
    <property type="entry name" value="Class I glutamine amidotransferase-like"/>
    <property type="match status" value="1"/>
</dbReference>
<proteinExistence type="inferred from homology"/>
<keyword evidence="5 7" id="KW-0460">Magnesium</keyword>
<name>A0ABV4WF10_9CYAN</name>
<dbReference type="InterPro" id="IPR029062">
    <property type="entry name" value="Class_I_gatase-like"/>
</dbReference>
<keyword evidence="7" id="KW-0169">Cobalamin biosynthesis</keyword>
<reference evidence="10 11" key="1">
    <citation type="submission" date="2024-09" db="EMBL/GenBank/DDBJ databases">
        <title>Floridaenema gen nov. (Aerosakkonemataceae, Aerosakkonematales ord. nov., Cyanobacteria) from benthic tropical and subtropical fresh waters, with the description of four new species.</title>
        <authorList>
            <person name="Moretto J.A."/>
            <person name="Berthold D.E."/>
            <person name="Lefler F.W."/>
            <person name="Huang I.-S."/>
            <person name="Laughinghouse H. IV."/>
        </authorList>
    </citation>
    <scope>NUCLEOTIDE SEQUENCE [LARGE SCALE GENOMIC DNA]</scope>
    <source>
        <strain evidence="10 11">BLCC-F167</strain>
    </source>
</reference>